<gene>
    <name evidence="3" type="ORF">KPH14_013028</name>
</gene>
<evidence type="ECO:0000313" key="3">
    <source>
        <dbReference type="EMBL" id="KAK2574859.1"/>
    </source>
</evidence>
<accession>A0AAD9R852</accession>
<dbReference type="EMBL" id="JAIFRP010004616">
    <property type="protein sequence ID" value="KAK2574859.1"/>
    <property type="molecule type" value="Genomic_DNA"/>
</dbReference>
<name>A0AAD9R852_9HYME</name>
<evidence type="ECO:0000313" key="4">
    <source>
        <dbReference type="Proteomes" id="UP001258017"/>
    </source>
</evidence>
<dbReference type="Proteomes" id="UP001258017">
    <property type="component" value="Unassembled WGS sequence"/>
</dbReference>
<dbReference type="AlphaFoldDB" id="A0AAD9R852"/>
<proteinExistence type="predicted"/>
<comment type="caution">
    <text evidence="3">The sequence shown here is derived from an EMBL/GenBank/DDBJ whole genome shotgun (WGS) entry which is preliminary data.</text>
</comment>
<feature type="coiled-coil region" evidence="1">
    <location>
        <begin position="41"/>
        <end position="68"/>
    </location>
</feature>
<reference evidence="3" key="2">
    <citation type="journal article" date="2023" name="Commun. Biol.">
        <title>Intrasexual cuticular hydrocarbon dimorphism in a wasp sheds light on hydrocarbon biosynthesis genes in Hymenoptera.</title>
        <authorList>
            <person name="Moris V.C."/>
            <person name="Podsiadlowski L."/>
            <person name="Martin S."/>
            <person name="Oeyen J.P."/>
            <person name="Donath A."/>
            <person name="Petersen M."/>
            <person name="Wilbrandt J."/>
            <person name="Misof B."/>
            <person name="Liedtke D."/>
            <person name="Thamm M."/>
            <person name="Scheiner R."/>
            <person name="Schmitt T."/>
            <person name="Niehuis O."/>
        </authorList>
    </citation>
    <scope>NUCLEOTIDE SEQUENCE</scope>
    <source>
        <strain evidence="3">GBR_01_08_01A</strain>
    </source>
</reference>
<sequence length="145" mass="16723">WMEMIPEGNTTERANSDQGESPAGQGNVINEIMPILQPREIDFMRREADLLRRELELARRENEMLRNSPQLVSDTRDRPNISIKAIGDLLSDFDGTAHTFPIWETQVRLLRTTYNLDDDTSKILVGTKLRGRALQWLHSKAEHIQ</sequence>
<feature type="region of interest" description="Disordered" evidence="2">
    <location>
        <begin position="1"/>
        <end position="26"/>
    </location>
</feature>
<keyword evidence="1" id="KW-0175">Coiled coil</keyword>
<organism evidence="3 4">
    <name type="scientific">Odynerus spinipes</name>
    <dbReference type="NCBI Taxonomy" id="1348599"/>
    <lineage>
        <taxon>Eukaryota</taxon>
        <taxon>Metazoa</taxon>
        <taxon>Ecdysozoa</taxon>
        <taxon>Arthropoda</taxon>
        <taxon>Hexapoda</taxon>
        <taxon>Insecta</taxon>
        <taxon>Pterygota</taxon>
        <taxon>Neoptera</taxon>
        <taxon>Endopterygota</taxon>
        <taxon>Hymenoptera</taxon>
        <taxon>Apocrita</taxon>
        <taxon>Aculeata</taxon>
        <taxon>Vespoidea</taxon>
        <taxon>Vespidae</taxon>
        <taxon>Eumeninae</taxon>
        <taxon>Odynerus</taxon>
    </lineage>
</organism>
<keyword evidence="4" id="KW-1185">Reference proteome</keyword>
<reference evidence="3" key="1">
    <citation type="submission" date="2021-08" db="EMBL/GenBank/DDBJ databases">
        <authorList>
            <person name="Misof B."/>
            <person name="Oliver O."/>
            <person name="Podsiadlowski L."/>
            <person name="Donath A."/>
            <person name="Peters R."/>
            <person name="Mayer C."/>
            <person name="Rust J."/>
            <person name="Gunkel S."/>
            <person name="Lesny P."/>
            <person name="Martin S."/>
            <person name="Oeyen J.P."/>
            <person name="Petersen M."/>
            <person name="Panagiotis P."/>
            <person name="Wilbrandt J."/>
            <person name="Tanja T."/>
        </authorList>
    </citation>
    <scope>NUCLEOTIDE SEQUENCE</scope>
    <source>
        <strain evidence="3">GBR_01_08_01A</strain>
        <tissue evidence="3">Thorax + abdomen</tissue>
    </source>
</reference>
<feature type="non-terminal residue" evidence="3">
    <location>
        <position position="1"/>
    </location>
</feature>
<evidence type="ECO:0000256" key="1">
    <source>
        <dbReference type="SAM" id="Coils"/>
    </source>
</evidence>
<protein>
    <submittedName>
        <fullName evidence="3">Uncharacterized protein</fullName>
    </submittedName>
</protein>
<feature type="compositionally biased region" description="Polar residues" evidence="2">
    <location>
        <begin position="8"/>
        <end position="19"/>
    </location>
</feature>
<feature type="non-terminal residue" evidence="3">
    <location>
        <position position="145"/>
    </location>
</feature>
<evidence type="ECO:0000256" key="2">
    <source>
        <dbReference type="SAM" id="MobiDB-lite"/>
    </source>
</evidence>